<keyword evidence="6 13" id="KW-0479">Metal-binding</keyword>
<dbReference type="InterPro" id="IPR022765">
    <property type="entry name" value="Dna2/Cas4_DUF83"/>
</dbReference>
<evidence type="ECO:0000256" key="2">
    <source>
        <dbReference type="ARBA" id="ARBA00009189"/>
    </source>
</evidence>
<keyword evidence="8 13" id="KW-0269">Exonuclease</keyword>
<evidence type="ECO:0000313" key="15">
    <source>
        <dbReference type="EMBL" id="BBH92008.1"/>
    </source>
</evidence>
<dbReference type="GO" id="GO:0051536">
    <property type="term" value="F:iron-sulfur cluster binding"/>
    <property type="evidence" value="ECO:0007669"/>
    <property type="project" value="UniProtKB-KW"/>
</dbReference>
<evidence type="ECO:0000256" key="10">
    <source>
        <dbReference type="ARBA" id="ARBA00023014"/>
    </source>
</evidence>
<dbReference type="InterPro" id="IPR011604">
    <property type="entry name" value="PDDEXK-like_dom_sf"/>
</dbReference>
<comment type="cofactor">
    <cofactor evidence="13">
        <name>Mg(2+)</name>
        <dbReference type="ChEBI" id="CHEBI:18420"/>
    </cofactor>
    <cofactor evidence="13">
        <name>Mn(2+)</name>
        <dbReference type="ChEBI" id="CHEBI:29035"/>
    </cofactor>
    <text evidence="13">Mg(2+) or Mn(2+) required for ssDNA cleavage activity.</text>
</comment>
<keyword evidence="5 13" id="KW-0540">Nuclease</keyword>
<gene>
    <name evidence="15" type="ORF">KTA_02070</name>
</gene>
<keyword evidence="7 13" id="KW-0378">Hydrolase</keyword>
<comment type="cofactor">
    <cofactor evidence="13">
        <name>iron-sulfur cluster</name>
        <dbReference type="ChEBI" id="CHEBI:30408"/>
    </cofactor>
</comment>
<evidence type="ECO:0000256" key="8">
    <source>
        <dbReference type="ARBA" id="ARBA00022839"/>
    </source>
</evidence>
<evidence type="ECO:0000256" key="12">
    <source>
        <dbReference type="ARBA" id="ARBA00023211"/>
    </source>
</evidence>
<evidence type="ECO:0000256" key="9">
    <source>
        <dbReference type="ARBA" id="ARBA00023004"/>
    </source>
</evidence>
<evidence type="ECO:0000256" key="13">
    <source>
        <dbReference type="RuleBase" id="RU365022"/>
    </source>
</evidence>
<protein>
    <recommendedName>
        <fullName evidence="4 13">CRISPR-associated exonuclease Cas4</fullName>
        <ecNumber evidence="3 13">3.1.12.1</ecNumber>
    </recommendedName>
</protein>
<dbReference type="InterPro" id="IPR013343">
    <property type="entry name" value="CRISPR-assoc_prot_Cas4"/>
</dbReference>
<evidence type="ECO:0000256" key="4">
    <source>
        <dbReference type="ARBA" id="ARBA00020049"/>
    </source>
</evidence>
<organism evidence="15">
    <name type="scientific">Thermogemmatispora argillosa</name>
    <dbReference type="NCBI Taxonomy" id="2045280"/>
    <lineage>
        <taxon>Bacteria</taxon>
        <taxon>Bacillati</taxon>
        <taxon>Chloroflexota</taxon>
        <taxon>Ktedonobacteria</taxon>
        <taxon>Thermogemmatisporales</taxon>
        <taxon>Thermogemmatisporaceae</taxon>
        <taxon>Thermogemmatispora</taxon>
    </lineage>
</organism>
<dbReference type="Gene3D" id="3.90.320.10">
    <property type="match status" value="1"/>
</dbReference>
<evidence type="ECO:0000256" key="1">
    <source>
        <dbReference type="ARBA" id="ARBA00001966"/>
    </source>
</evidence>
<keyword evidence="10 13" id="KW-0411">Iron-sulfur</keyword>
<dbReference type="GO" id="GO:0046872">
    <property type="term" value="F:metal ion binding"/>
    <property type="evidence" value="ECO:0007669"/>
    <property type="project" value="UniProtKB-KW"/>
</dbReference>
<keyword evidence="9 13" id="KW-0408">Iron</keyword>
<dbReference type="NCBIfam" id="TIGR00372">
    <property type="entry name" value="cas4"/>
    <property type="match status" value="1"/>
</dbReference>
<comment type="cofactor">
    <cofactor evidence="1">
        <name>[4Fe-4S] cluster</name>
        <dbReference type="ChEBI" id="CHEBI:49883"/>
    </cofactor>
</comment>
<evidence type="ECO:0000256" key="7">
    <source>
        <dbReference type="ARBA" id="ARBA00022801"/>
    </source>
</evidence>
<comment type="similarity">
    <text evidence="2 13">Belongs to the CRISPR-associated exonuclease Cas4 family.</text>
</comment>
<dbReference type="EC" id="3.1.12.1" evidence="3 13"/>
<comment type="function">
    <text evidence="13">CRISPR (clustered regularly interspaced short palindromic repeat) is an adaptive immune system that provides protection against mobile genetic elements (viruses, transposable elements and conjugative plasmids). CRISPR clusters contain sequences complementary to antecedent mobile elements and target invading nucleic acids. CRISPR clusters are transcribed and processed into CRISPR RNA (crRNA).</text>
</comment>
<dbReference type="InterPro" id="IPR051827">
    <property type="entry name" value="Cas4_exonuclease"/>
</dbReference>
<proteinExistence type="inferred from homology"/>
<dbReference type="GO" id="GO:0004527">
    <property type="term" value="F:exonuclease activity"/>
    <property type="evidence" value="ECO:0007669"/>
    <property type="project" value="UniProtKB-KW"/>
</dbReference>
<dbReference type="PANTHER" id="PTHR36531:SF6">
    <property type="entry name" value="DNA REPLICATION ATP-DEPENDENT HELICASE_NUCLEASE DNA2"/>
    <property type="match status" value="1"/>
</dbReference>
<feature type="domain" description="DUF83" evidence="14">
    <location>
        <begin position="19"/>
        <end position="207"/>
    </location>
</feature>
<dbReference type="EMBL" id="AP019377">
    <property type="protein sequence ID" value="BBH92008.1"/>
    <property type="molecule type" value="Genomic_DNA"/>
</dbReference>
<accession>A0A455SWW2</accession>
<evidence type="ECO:0000256" key="11">
    <source>
        <dbReference type="ARBA" id="ARBA00023118"/>
    </source>
</evidence>
<dbReference type="GO" id="GO:0051607">
    <property type="term" value="P:defense response to virus"/>
    <property type="evidence" value="ECO:0007669"/>
    <property type="project" value="UniProtKB-KW"/>
</dbReference>
<name>A0A455SWW2_9CHLR</name>
<keyword evidence="11 13" id="KW-0051">Antiviral defense</keyword>
<evidence type="ECO:0000256" key="5">
    <source>
        <dbReference type="ARBA" id="ARBA00022722"/>
    </source>
</evidence>
<sequence length="211" mass="24437">MEEKSVDHEEEQEICWLDVTDLKQYTCCPRLIYYRYTLPTIRPLTFAMQAGKESHRAEALHHEVRRSLHRYGLSEGERIFHQPLISRRLGLKGRVDLLIVSPSLTASVREATIVEYKDSERQTQAHFTLQLAAYALMVEEELGLTVKRAFLYSIPLRQARPVPLTSALRRRVEATVDAIRQSLQTESLPAPTAQQRRCPLCEFRRFCNDVV</sequence>
<dbReference type="Pfam" id="PF01930">
    <property type="entry name" value="Cas_Cas4"/>
    <property type="match status" value="1"/>
</dbReference>
<evidence type="ECO:0000256" key="3">
    <source>
        <dbReference type="ARBA" id="ARBA00012768"/>
    </source>
</evidence>
<dbReference type="AlphaFoldDB" id="A0A455SWW2"/>
<keyword evidence="12 13" id="KW-0464">Manganese</keyword>
<dbReference type="PANTHER" id="PTHR36531">
    <property type="entry name" value="CRISPR-ASSOCIATED EXONUCLEASE CAS4"/>
    <property type="match status" value="1"/>
</dbReference>
<reference evidence="15" key="1">
    <citation type="submission" date="2018-12" db="EMBL/GenBank/DDBJ databases">
        <title>Novel natural products biosynthetic potential of the class Ktedonobacteria.</title>
        <authorList>
            <person name="Zheng Y."/>
            <person name="Saitou A."/>
            <person name="Wang C.M."/>
            <person name="Toyoda A."/>
            <person name="Minakuchi Y."/>
            <person name="Sekiguchi Y."/>
            <person name="Ueda K."/>
            <person name="Takano H."/>
            <person name="Sakai Y."/>
            <person name="Yokota A."/>
            <person name="Yabe S."/>
        </authorList>
    </citation>
    <scope>NUCLEOTIDE SEQUENCE</scope>
    <source>
        <strain evidence="15">A3-2</strain>
    </source>
</reference>
<evidence type="ECO:0000256" key="6">
    <source>
        <dbReference type="ARBA" id="ARBA00022723"/>
    </source>
</evidence>
<evidence type="ECO:0000259" key="14">
    <source>
        <dbReference type="Pfam" id="PF01930"/>
    </source>
</evidence>